<dbReference type="Pfam" id="PF03982">
    <property type="entry name" value="DAGAT"/>
    <property type="match status" value="1"/>
</dbReference>
<comment type="subcellular location">
    <subcellularLocation>
        <location evidence="1 14">Endoplasmic reticulum membrane</location>
        <topology evidence="1 14">Multi-pass membrane protein</topology>
    </subcellularLocation>
</comment>
<keyword evidence="6 14" id="KW-0808">Transferase</keyword>
<reference evidence="15 16" key="1">
    <citation type="journal article" date="2008" name="Nature">
        <title>The Phaeodactylum genome reveals the evolutionary history of diatom genomes.</title>
        <authorList>
            <person name="Bowler C."/>
            <person name="Allen A.E."/>
            <person name="Badger J.H."/>
            <person name="Grimwood J."/>
            <person name="Jabbari K."/>
            <person name="Kuo A."/>
            <person name="Maheswari U."/>
            <person name="Martens C."/>
            <person name="Maumus F."/>
            <person name="Otillar R.P."/>
            <person name="Rayko E."/>
            <person name="Salamov A."/>
            <person name="Vandepoele K."/>
            <person name="Beszteri B."/>
            <person name="Gruber A."/>
            <person name="Heijde M."/>
            <person name="Katinka M."/>
            <person name="Mock T."/>
            <person name="Valentin K."/>
            <person name="Verret F."/>
            <person name="Berges J.A."/>
            <person name="Brownlee C."/>
            <person name="Cadoret J.P."/>
            <person name="Chiovitti A."/>
            <person name="Choi C.J."/>
            <person name="Coesel S."/>
            <person name="De Martino A."/>
            <person name="Detter J.C."/>
            <person name="Durkin C."/>
            <person name="Falciatore A."/>
            <person name="Fournet J."/>
            <person name="Haruta M."/>
            <person name="Huysman M.J."/>
            <person name="Jenkins B.D."/>
            <person name="Jiroutova K."/>
            <person name="Jorgensen R.E."/>
            <person name="Joubert Y."/>
            <person name="Kaplan A."/>
            <person name="Kroger N."/>
            <person name="Kroth P.G."/>
            <person name="La Roche J."/>
            <person name="Lindquist E."/>
            <person name="Lommer M."/>
            <person name="Martin-Jezequel V."/>
            <person name="Lopez P.J."/>
            <person name="Lucas S."/>
            <person name="Mangogna M."/>
            <person name="McGinnis K."/>
            <person name="Medlin L.K."/>
            <person name="Montsant A."/>
            <person name="Oudot-Le Secq M.P."/>
            <person name="Napoli C."/>
            <person name="Obornik M."/>
            <person name="Parker M.S."/>
            <person name="Petit J.L."/>
            <person name="Porcel B.M."/>
            <person name="Poulsen N."/>
            <person name="Robison M."/>
            <person name="Rychlewski L."/>
            <person name="Rynearson T.A."/>
            <person name="Schmutz J."/>
            <person name="Shapiro H."/>
            <person name="Siaut M."/>
            <person name="Stanley M."/>
            <person name="Sussman M.R."/>
            <person name="Taylor A.R."/>
            <person name="Vardi A."/>
            <person name="von Dassow P."/>
            <person name="Vyverman W."/>
            <person name="Willis A."/>
            <person name="Wyrwicz L.S."/>
            <person name="Rokhsar D.S."/>
            <person name="Weissenbach J."/>
            <person name="Armbrust E.V."/>
            <person name="Green B.R."/>
            <person name="Van de Peer Y."/>
            <person name="Grigoriev I.V."/>
        </authorList>
    </citation>
    <scope>NUCLEOTIDE SEQUENCE [LARGE SCALE GENOMIC DNA]</scope>
    <source>
        <strain evidence="15 16">CCAP 1055/1</strain>
    </source>
</reference>
<evidence type="ECO:0000256" key="2">
    <source>
        <dbReference type="ARBA" id="ARBA00004771"/>
    </source>
</evidence>
<dbReference type="AlphaFoldDB" id="B7GAZ3"/>
<dbReference type="PANTHER" id="PTHR12317:SF0">
    <property type="entry name" value="ACYLTRANSFERASE"/>
    <property type="match status" value="1"/>
</dbReference>
<dbReference type="PaxDb" id="2850-Phatr49544"/>
<keyword evidence="7 14" id="KW-0812">Transmembrane</keyword>
<keyword evidence="9 14" id="KW-0256">Endoplasmic reticulum</keyword>
<dbReference type="RefSeq" id="XP_002184162.1">
    <property type="nucleotide sequence ID" value="XM_002184126.1"/>
</dbReference>
<dbReference type="eggNOG" id="KOG0831">
    <property type="taxonomic scope" value="Eukaryota"/>
</dbReference>
<dbReference type="InterPro" id="IPR007130">
    <property type="entry name" value="DAGAT"/>
</dbReference>
<keyword evidence="16" id="KW-1185">Reference proteome</keyword>
<accession>B7GAZ3</accession>
<evidence type="ECO:0000256" key="14">
    <source>
        <dbReference type="RuleBase" id="RU367023"/>
    </source>
</evidence>
<reference evidence="16" key="2">
    <citation type="submission" date="2008-08" db="EMBL/GenBank/DDBJ databases">
        <authorList>
            <consortium name="Diatom Consortium"/>
            <person name="Grigoriev I."/>
            <person name="Grimwood J."/>
            <person name="Kuo A."/>
            <person name="Otillar R.P."/>
            <person name="Salamov A."/>
            <person name="Detter J.C."/>
            <person name="Lindquist E."/>
            <person name="Shapiro H."/>
            <person name="Lucas S."/>
            <person name="Glavina del Rio T."/>
            <person name="Pitluck S."/>
            <person name="Rokhsar D."/>
            <person name="Bowler C."/>
        </authorList>
    </citation>
    <scope>GENOME REANNOTATION</scope>
    <source>
        <strain evidence="16">CCAP 1055/1</strain>
    </source>
</reference>
<dbReference type="CDD" id="cd07987">
    <property type="entry name" value="LPLAT_MGAT-like"/>
    <property type="match status" value="1"/>
</dbReference>
<keyword evidence="12 14" id="KW-0472">Membrane</keyword>
<dbReference type="EC" id="2.3.1.-" evidence="14"/>
<evidence type="ECO:0000256" key="9">
    <source>
        <dbReference type="ARBA" id="ARBA00022824"/>
    </source>
</evidence>
<evidence type="ECO:0000256" key="5">
    <source>
        <dbReference type="ARBA" id="ARBA00022516"/>
    </source>
</evidence>
<feature type="transmembrane region" description="Helical" evidence="14">
    <location>
        <begin position="115"/>
        <end position="139"/>
    </location>
</feature>
<dbReference type="HOGENOM" id="CLU_880928_0_0_1"/>
<keyword evidence="11" id="KW-0443">Lipid metabolism</keyword>
<feature type="transmembrane region" description="Helical" evidence="14">
    <location>
        <begin position="151"/>
        <end position="171"/>
    </location>
</feature>
<evidence type="ECO:0000256" key="13">
    <source>
        <dbReference type="ARBA" id="ARBA00023315"/>
    </source>
</evidence>
<evidence type="ECO:0000256" key="6">
    <source>
        <dbReference type="ARBA" id="ARBA00022679"/>
    </source>
</evidence>
<dbReference type="GeneID" id="7195753"/>
<evidence type="ECO:0000256" key="1">
    <source>
        <dbReference type="ARBA" id="ARBA00004477"/>
    </source>
</evidence>
<sequence length="329" mass="37276">MERTKIQDEHKSPPNPSTFRWFLGLLVASTFSMVYFVAPFYMLTVVFALVFKYPSVEIAWMYAIPMIVSAILPPMASPLALRLISPLIDYFDYEEIHETSPVDVQKEILSNNKNYLLVFQPHGALSFTGITSMVTAPQAMKGKLPTAVADALLYTPILKHVLGIFGLISASKSSMIRTLKKKGVEGTIVLYVGGIAELFLTDETDERLYLRKRKGFIKLALQQGVDVVPVYLFGNTNALSVLKTGFLAAISRKLQISLTYIWGKWYLPIPRDCKLLYASGQPLGMPHILDPSQADIDKWHEKYCSEVMRIFEKYKEKVPEYKHKKLEII</sequence>
<evidence type="ECO:0000313" key="15">
    <source>
        <dbReference type="EMBL" id="EEC44340.1"/>
    </source>
</evidence>
<evidence type="ECO:0000256" key="10">
    <source>
        <dbReference type="ARBA" id="ARBA00022989"/>
    </source>
</evidence>
<keyword evidence="5" id="KW-0444">Lipid biosynthesis</keyword>
<dbReference type="EMBL" id="CM000624">
    <property type="protein sequence ID" value="EEC44340.1"/>
    <property type="molecule type" value="Genomic_DNA"/>
</dbReference>
<evidence type="ECO:0000256" key="11">
    <source>
        <dbReference type="ARBA" id="ARBA00023098"/>
    </source>
</evidence>
<dbReference type="GO" id="GO:0004144">
    <property type="term" value="F:diacylglycerol O-acyltransferase activity"/>
    <property type="evidence" value="ECO:0007669"/>
    <property type="project" value="TreeGrafter"/>
</dbReference>
<comment type="pathway">
    <text evidence="2">Glycerolipid metabolism; triacylglycerol biosynthesis.</text>
</comment>
<protein>
    <recommendedName>
        <fullName evidence="14">Acyltransferase</fullName>
        <ecNumber evidence="14">2.3.1.-</ecNumber>
    </recommendedName>
</protein>
<feature type="transmembrane region" description="Helical" evidence="14">
    <location>
        <begin position="59"/>
        <end position="81"/>
    </location>
</feature>
<feature type="transmembrane region" description="Helical" evidence="14">
    <location>
        <begin position="21"/>
        <end position="53"/>
    </location>
</feature>
<keyword evidence="10 14" id="KW-1133">Transmembrane helix</keyword>
<dbReference type="InParanoid" id="B7GAZ3"/>
<keyword evidence="13" id="KW-0012">Acyltransferase</keyword>
<evidence type="ECO:0000256" key="4">
    <source>
        <dbReference type="ARBA" id="ARBA00005420"/>
    </source>
</evidence>
<evidence type="ECO:0000256" key="3">
    <source>
        <dbReference type="ARBA" id="ARBA00005189"/>
    </source>
</evidence>
<evidence type="ECO:0000256" key="8">
    <source>
        <dbReference type="ARBA" id="ARBA00022798"/>
    </source>
</evidence>
<dbReference type="KEGG" id="pti:PHATRDRAFT_49544"/>
<dbReference type="GO" id="GO:0019432">
    <property type="term" value="P:triglyceride biosynthetic process"/>
    <property type="evidence" value="ECO:0007669"/>
    <property type="project" value="TreeGrafter"/>
</dbReference>
<name>B7GAZ3_PHATC</name>
<dbReference type="GO" id="GO:0006071">
    <property type="term" value="P:glycerol metabolic process"/>
    <property type="evidence" value="ECO:0007669"/>
    <property type="project" value="UniProtKB-KW"/>
</dbReference>
<evidence type="ECO:0000256" key="7">
    <source>
        <dbReference type="ARBA" id="ARBA00022692"/>
    </source>
</evidence>
<proteinExistence type="inferred from homology"/>
<comment type="pathway">
    <text evidence="3">Lipid metabolism.</text>
</comment>
<organism evidence="15 16">
    <name type="scientific">Phaeodactylum tricornutum (strain CCAP 1055/1)</name>
    <dbReference type="NCBI Taxonomy" id="556484"/>
    <lineage>
        <taxon>Eukaryota</taxon>
        <taxon>Sar</taxon>
        <taxon>Stramenopiles</taxon>
        <taxon>Ochrophyta</taxon>
        <taxon>Bacillariophyta</taxon>
        <taxon>Bacillariophyceae</taxon>
        <taxon>Bacillariophycidae</taxon>
        <taxon>Naviculales</taxon>
        <taxon>Phaeodactylaceae</taxon>
        <taxon>Phaeodactylum</taxon>
    </lineage>
</organism>
<gene>
    <name evidence="15" type="ORF">PHATRDRAFT_49544</name>
</gene>
<dbReference type="OrthoDB" id="264532at2759"/>
<dbReference type="GO" id="GO:0005789">
    <property type="term" value="C:endoplasmic reticulum membrane"/>
    <property type="evidence" value="ECO:0007669"/>
    <property type="project" value="UniProtKB-SubCell"/>
</dbReference>
<evidence type="ECO:0000256" key="12">
    <source>
        <dbReference type="ARBA" id="ARBA00023136"/>
    </source>
</evidence>
<keyword evidence="8" id="KW-0319">Glycerol metabolism</keyword>
<dbReference type="PANTHER" id="PTHR12317">
    <property type="entry name" value="DIACYLGLYCEROL O-ACYLTRANSFERASE"/>
    <property type="match status" value="1"/>
</dbReference>
<evidence type="ECO:0000313" key="16">
    <source>
        <dbReference type="Proteomes" id="UP000000759"/>
    </source>
</evidence>
<dbReference type="Proteomes" id="UP000000759">
    <property type="component" value="Chromosome 22"/>
</dbReference>
<comment type="similarity">
    <text evidence="4 14">Belongs to the diacylglycerol acyltransferase family.</text>
</comment>